<dbReference type="PANTHER" id="PTHR13061">
    <property type="entry name" value="DYNACTIN SUBUNIT P25"/>
    <property type="match status" value="1"/>
</dbReference>
<dbReference type="InterPro" id="IPR011004">
    <property type="entry name" value="Trimer_LpxA-like_sf"/>
</dbReference>
<gene>
    <name evidence="1" type="ORF">NCTC13079_00306</name>
</gene>
<dbReference type="Gene3D" id="2.160.10.10">
    <property type="entry name" value="Hexapeptide repeat proteins"/>
    <property type="match status" value="1"/>
</dbReference>
<dbReference type="InterPro" id="IPR050484">
    <property type="entry name" value="Transf_Hexapept/Carb_Anhydrase"/>
</dbReference>
<evidence type="ECO:0000313" key="1">
    <source>
        <dbReference type="EMBL" id="VEJ34757.1"/>
    </source>
</evidence>
<organism evidence="1 2">
    <name type="scientific">Aedoeadaptatus ivorii</name>
    <dbReference type="NCBI Taxonomy" id="54006"/>
    <lineage>
        <taxon>Bacteria</taxon>
        <taxon>Bacillati</taxon>
        <taxon>Bacillota</taxon>
        <taxon>Tissierellia</taxon>
        <taxon>Tissierellales</taxon>
        <taxon>Peptoniphilaceae</taxon>
        <taxon>Aedoeadaptatus</taxon>
    </lineage>
</organism>
<sequence length="142" mass="14993">MKQYSESITIKGDAKIDESAVLDEHVTIDATEGAVFIEGGAHIEKGTEILGAAGATTKIGAYAHIGEHARIRGSQIGAYATVKDEVMTGHEVYVGDYSIVEAKTVLNDTAKVPSRAVASGSPFSIVRGLTQEELDEADGRRC</sequence>
<dbReference type="RefSeq" id="WP_126464770.1">
    <property type="nucleotide sequence ID" value="NZ_LR134523.1"/>
</dbReference>
<name>A0A3S4YUP3_9FIRM</name>
<dbReference type="EMBL" id="LR134523">
    <property type="protein sequence ID" value="VEJ34757.1"/>
    <property type="molecule type" value="Genomic_DNA"/>
</dbReference>
<dbReference type="AlphaFoldDB" id="A0A3S4YUP3"/>
<reference evidence="1 2" key="1">
    <citation type="submission" date="2018-12" db="EMBL/GenBank/DDBJ databases">
        <authorList>
            <consortium name="Pathogen Informatics"/>
        </authorList>
    </citation>
    <scope>NUCLEOTIDE SEQUENCE [LARGE SCALE GENOMIC DNA]</scope>
    <source>
        <strain evidence="1 2">NCTC13079</strain>
    </source>
</reference>
<protein>
    <submittedName>
        <fullName evidence="1">Carnitine operon protein CaiE</fullName>
    </submittedName>
</protein>
<keyword evidence="2" id="KW-1185">Reference proteome</keyword>
<dbReference type="OrthoDB" id="1697081at2"/>
<dbReference type="SUPFAM" id="SSF51161">
    <property type="entry name" value="Trimeric LpxA-like enzymes"/>
    <property type="match status" value="1"/>
</dbReference>
<dbReference type="PANTHER" id="PTHR13061:SF29">
    <property type="entry name" value="GAMMA CARBONIC ANHYDRASE-LIKE 1, MITOCHONDRIAL-RELATED"/>
    <property type="match status" value="1"/>
</dbReference>
<dbReference type="Proteomes" id="UP000269544">
    <property type="component" value="Chromosome"/>
</dbReference>
<dbReference type="KEGG" id="piv:NCTC13079_00306"/>
<evidence type="ECO:0000313" key="2">
    <source>
        <dbReference type="Proteomes" id="UP000269544"/>
    </source>
</evidence>
<proteinExistence type="predicted"/>
<accession>A0A3S4YUP3</accession>